<name>A0A3B1A8D0_9ZZZZ</name>
<dbReference type="GO" id="GO:0003677">
    <property type="term" value="F:DNA binding"/>
    <property type="evidence" value="ECO:0007669"/>
    <property type="project" value="InterPro"/>
</dbReference>
<evidence type="ECO:0000259" key="1">
    <source>
        <dbReference type="Pfam" id="PF01807"/>
    </source>
</evidence>
<feature type="domain" description="Zinc finger CHC2-type" evidence="1">
    <location>
        <begin position="5"/>
        <end position="59"/>
    </location>
</feature>
<gene>
    <name evidence="2" type="ORF">MNBD_GAMMA18-1379</name>
</gene>
<organism evidence="2">
    <name type="scientific">hydrothermal vent metagenome</name>
    <dbReference type="NCBI Taxonomy" id="652676"/>
    <lineage>
        <taxon>unclassified sequences</taxon>
        <taxon>metagenomes</taxon>
        <taxon>ecological metagenomes</taxon>
    </lineage>
</organism>
<dbReference type="InterPro" id="IPR002694">
    <property type="entry name" value="Znf_CHC2"/>
</dbReference>
<protein>
    <recommendedName>
        <fullName evidence="1">Zinc finger CHC2-type domain-containing protein</fullName>
    </recommendedName>
</protein>
<dbReference type="GO" id="GO:0006260">
    <property type="term" value="P:DNA replication"/>
    <property type="evidence" value="ECO:0007669"/>
    <property type="project" value="InterPro"/>
</dbReference>
<sequence>MARIPDNELDRLKREVSLVCLVESSDIELKKHGKDWLGLCPFHDDKEPSLVSSSWQNSFSRSATSGASPLITHHKMLDTQYRCDPMSLS</sequence>
<reference evidence="2" key="1">
    <citation type="submission" date="2018-06" db="EMBL/GenBank/DDBJ databases">
        <authorList>
            <person name="Zhirakovskaya E."/>
        </authorList>
    </citation>
    <scope>NUCLEOTIDE SEQUENCE</scope>
</reference>
<dbReference type="SUPFAM" id="SSF57783">
    <property type="entry name" value="Zinc beta-ribbon"/>
    <property type="match status" value="1"/>
</dbReference>
<dbReference type="GO" id="GO:0003899">
    <property type="term" value="F:DNA-directed RNA polymerase activity"/>
    <property type="evidence" value="ECO:0007669"/>
    <property type="project" value="InterPro"/>
</dbReference>
<dbReference type="Gene3D" id="3.90.580.10">
    <property type="entry name" value="Zinc finger, CHC2-type domain"/>
    <property type="match status" value="1"/>
</dbReference>
<accession>A0A3B1A8D0</accession>
<proteinExistence type="predicted"/>
<dbReference type="GO" id="GO:0008270">
    <property type="term" value="F:zinc ion binding"/>
    <property type="evidence" value="ECO:0007669"/>
    <property type="project" value="InterPro"/>
</dbReference>
<dbReference type="AlphaFoldDB" id="A0A3B1A8D0"/>
<dbReference type="EMBL" id="UOFP01000302">
    <property type="protein sequence ID" value="VAW89984.1"/>
    <property type="molecule type" value="Genomic_DNA"/>
</dbReference>
<dbReference type="Pfam" id="PF01807">
    <property type="entry name" value="Zn_ribbon_DnaG"/>
    <property type="match status" value="1"/>
</dbReference>
<dbReference type="InterPro" id="IPR036977">
    <property type="entry name" value="DNA_primase_Znf_CHC2"/>
</dbReference>
<evidence type="ECO:0000313" key="2">
    <source>
        <dbReference type="EMBL" id="VAW89984.1"/>
    </source>
</evidence>